<accession>U7QJA7</accession>
<organism evidence="1 2">
    <name type="scientific">Lyngbya aestuarii BL J</name>
    <dbReference type="NCBI Taxonomy" id="1348334"/>
    <lineage>
        <taxon>Bacteria</taxon>
        <taxon>Bacillati</taxon>
        <taxon>Cyanobacteriota</taxon>
        <taxon>Cyanophyceae</taxon>
        <taxon>Oscillatoriophycideae</taxon>
        <taxon>Oscillatoriales</taxon>
        <taxon>Microcoleaceae</taxon>
        <taxon>Lyngbya</taxon>
    </lineage>
</organism>
<sequence>MLCAIACYRWFFVHSLAYRNGGRRLVFAENLVTILNSLRR</sequence>
<reference evidence="1 2" key="1">
    <citation type="journal article" date="2013" name="Front. Microbiol.">
        <title>Comparative genomic analyses of the cyanobacterium, Lyngbya aestuarii BL J, a powerful hydrogen producer.</title>
        <authorList>
            <person name="Kothari A."/>
            <person name="Vaughn M."/>
            <person name="Garcia-Pichel F."/>
        </authorList>
    </citation>
    <scope>NUCLEOTIDE SEQUENCE [LARGE SCALE GENOMIC DNA]</scope>
    <source>
        <strain evidence="1 2">BL J</strain>
    </source>
</reference>
<gene>
    <name evidence="1" type="ORF">M595_2044</name>
</gene>
<evidence type="ECO:0000313" key="1">
    <source>
        <dbReference type="EMBL" id="ERT07958.1"/>
    </source>
</evidence>
<proteinExistence type="predicted"/>
<dbReference type="Proteomes" id="UP000017127">
    <property type="component" value="Unassembled WGS sequence"/>
</dbReference>
<name>U7QJA7_9CYAN</name>
<evidence type="ECO:0000313" key="2">
    <source>
        <dbReference type="Proteomes" id="UP000017127"/>
    </source>
</evidence>
<comment type="caution">
    <text evidence="1">The sequence shown here is derived from an EMBL/GenBank/DDBJ whole genome shotgun (WGS) entry which is preliminary data.</text>
</comment>
<protein>
    <submittedName>
        <fullName evidence="1">Uncharacterized protein</fullName>
    </submittedName>
</protein>
<dbReference type="EMBL" id="AUZM01000016">
    <property type="protein sequence ID" value="ERT07958.1"/>
    <property type="molecule type" value="Genomic_DNA"/>
</dbReference>
<dbReference type="AlphaFoldDB" id="U7QJA7"/>
<keyword evidence="2" id="KW-1185">Reference proteome</keyword>